<dbReference type="EMBL" id="CP006850">
    <property type="protein sequence ID" value="AHH15873.1"/>
    <property type="molecule type" value="Genomic_DNA"/>
</dbReference>
<keyword evidence="6" id="KW-1185">Reference proteome</keyword>
<dbReference type="InterPro" id="IPR018062">
    <property type="entry name" value="HTH_AraC-typ_CS"/>
</dbReference>
<dbReference type="HOGENOM" id="CLU_796542_0_0_11"/>
<dbReference type="PANTHER" id="PTHR46796">
    <property type="entry name" value="HTH-TYPE TRANSCRIPTIONAL ACTIVATOR RHAS-RELATED"/>
    <property type="match status" value="1"/>
</dbReference>
<proteinExistence type="predicted"/>
<keyword evidence="3" id="KW-0804">Transcription</keyword>
<evidence type="ECO:0000256" key="1">
    <source>
        <dbReference type="ARBA" id="ARBA00023015"/>
    </source>
</evidence>
<protein>
    <submittedName>
        <fullName evidence="5">Putative transcriptional regulator</fullName>
    </submittedName>
</protein>
<keyword evidence="2" id="KW-0238">DNA-binding</keyword>
<dbReference type="AlphaFoldDB" id="W5TA82"/>
<dbReference type="SMART" id="SM00342">
    <property type="entry name" value="HTH_ARAC"/>
    <property type="match status" value="1"/>
</dbReference>
<dbReference type="GO" id="GO:0003700">
    <property type="term" value="F:DNA-binding transcription factor activity"/>
    <property type="evidence" value="ECO:0007669"/>
    <property type="project" value="InterPro"/>
</dbReference>
<name>W5TA82_9NOCA</name>
<evidence type="ECO:0000259" key="4">
    <source>
        <dbReference type="PROSITE" id="PS01124"/>
    </source>
</evidence>
<dbReference type="GO" id="GO:0043565">
    <property type="term" value="F:sequence-specific DNA binding"/>
    <property type="evidence" value="ECO:0007669"/>
    <property type="project" value="InterPro"/>
</dbReference>
<sequence length="348" mass="39104">MRGAELSCGHGEVPNLRLRIHNHDTAPADRLEHWNELTKHTRYGDKGMPEVRGERTFEADYSASWFGTTGVVAGAMDGGVFVMDRRRTGHLDSGRVQLALTGSAPQYIDLGDEQREIPPNSLFLQFHDRPRSTLRREHDHMLFVDIDVTRLTIDPGTLRRAHFAALAVDRPVAEMFAQAALGLLQLPRCEPHAADSFLVSLVDLVVRNAFHDELQVSETTPARRAQALRVMRENLSNTDFSAEDLAAALNISRRSLFQLFRTDEAPMSVLRRMRIARAKDILGDPERDSLTMDQIARMCGFSTARGLGVAFRRELGRSPSDFRRIRAAVLDTEYRGEPDTPVVEDYAS</sequence>
<reference evidence="5 6" key="1">
    <citation type="journal article" date="2014" name="Appl. Environ. Microbiol.">
        <title>Insights into the Microbial Degradation of Rubber and Gutta-Percha by Analysis of the Complete Genome of Nocardia nova SH22a.</title>
        <authorList>
            <person name="Luo Q."/>
            <person name="Hiessl S."/>
            <person name="Poehlein A."/>
            <person name="Daniel R."/>
            <person name="Steinbuchel A."/>
        </authorList>
    </citation>
    <scope>NUCLEOTIDE SEQUENCE [LARGE SCALE GENOMIC DNA]</scope>
    <source>
        <strain evidence="5">SH22a</strain>
    </source>
</reference>
<dbReference type="RefSeq" id="WP_025347393.1">
    <property type="nucleotide sequence ID" value="NZ_CP006850.1"/>
</dbReference>
<dbReference type="Proteomes" id="UP000019150">
    <property type="component" value="Chromosome"/>
</dbReference>
<dbReference type="InterPro" id="IPR050204">
    <property type="entry name" value="AraC_XylS_family_regulators"/>
</dbReference>
<dbReference type="OrthoDB" id="9799345at2"/>
<dbReference type="Gene3D" id="1.10.10.60">
    <property type="entry name" value="Homeodomain-like"/>
    <property type="match status" value="1"/>
</dbReference>
<dbReference type="InterPro" id="IPR009057">
    <property type="entry name" value="Homeodomain-like_sf"/>
</dbReference>
<organism evidence="5 6">
    <name type="scientific">Nocardia nova SH22a</name>
    <dbReference type="NCBI Taxonomy" id="1415166"/>
    <lineage>
        <taxon>Bacteria</taxon>
        <taxon>Bacillati</taxon>
        <taxon>Actinomycetota</taxon>
        <taxon>Actinomycetes</taxon>
        <taxon>Mycobacteriales</taxon>
        <taxon>Nocardiaceae</taxon>
        <taxon>Nocardia</taxon>
    </lineage>
</organism>
<dbReference type="KEGG" id="nno:NONO_c10660"/>
<dbReference type="SUPFAM" id="SSF46689">
    <property type="entry name" value="Homeodomain-like"/>
    <property type="match status" value="1"/>
</dbReference>
<feature type="domain" description="HTH araC/xylS-type" evidence="4">
    <location>
        <begin position="225"/>
        <end position="325"/>
    </location>
</feature>
<keyword evidence="1" id="KW-0805">Transcription regulation</keyword>
<evidence type="ECO:0000256" key="2">
    <source>
        <dbReference type="ARBA" id="ARBA00023125"/>
    </source>
</evidence>
<dbReference type="PROSITE" id="PS01124">
    <property type="entry name" value="HTH_ARAC_FAMILY_2"/>
    <property type="match status" value="1"/>
</dbReference>
<dbReference type="STRING" id="1415166.NONO_c10660"/>
<evidence type="ECO:0000313" key="5">
    <source>
        <dbReference type="EMBL" id="AHH15873.1"/>
    </source>
</evidence>
<dbReference type="Pfam" id="PF12833">
    <property type="entry name" value="HTH_18"/>
    <property type="match status" value="1"/>
</dbReference>
<accession>W5TA82</accession>
<evidence type="ECO:0000256" key="3">
    <source>
        <dbReference type="ARBA" id="ARBA00023163"/>
    </source>
</evidence>
<dbReference type="PROSITE" id="PS00041">
    <property type="entry name" value="HTH_ARAC_FAMILY_1"/>
    <property type="match status" value="1"/>
</dbReference>
<dbReference type="PATRIC" id="fig|1415166.3.peg.1080"/>
<gene>
    <name evidence="5" type="ORF">NONO_c10660</name>
</gene>
<evidence type="ECO:0000313" key="6">
    <source>
        <dbReference type="Proteomes" id="UP000019150"/>
    </source>
</evidence>
<dbReference type="InterPro" id="IPR018060">
    <property type="entry name" value="HTH_AraC"/>
</dbReference>
<dbReference type="eggNOG" id="COG2207">
    <property type="taxonomic scope" value="Bacteria"/>
</dbReference>